<accession>A0A8H3ZHM6</accession>
<organism evidence="3 5">
    <name type="scientific">Venturia inaequalis</name>
    <name type="common">Apple scab fungus</name>
    <dbReference type="NCBI Taxonomy" id="5025"/>
    <lineage>
        <taxon>Eukaryota</taxon>
        <taxon>Fungi</taxon>
        <taxon>Dikarya</taxon>
        <taxon>Ascomycota</taxon>
        <taxon>Pezizomycotina</taxon>
        <taxon>Dothideomycetes</taxon>
        <taxon>Pleosporomycetidae</taxon>
        <taxon>Venturiales</taxon>
        <taxon>Venturiaceae</taxon>
        <taxon>Venturia</taxon>
    </lineage>
</organism>
<dbReference type="EMBL" id="WNWS01000306">
    <property type="protein sequence ID" value="KAE9971197.1"/>
    <property type="molecule type" value="Genomic_DNA"/>
</dbReference>
<dbReference type="Proteomes" id="UP000447873">
    <property type="component" value="Unassembled WGS sequence"/>
</dbReference>
<dbReference type="Pfam" id="PF00856">
    <property type="entry name" value="SET"/>
    <property type="match status" value="1"/>
</dbReference>
<dbReference type="GO" id="GO:0005634">
    <property type="term" value="C:nucleus"/>
    <property type="evidence" value="ECO:0007669"/>
    <property type="project" value="TreeGrafter"/>
</dbReference>
<dbReference type="OrthoDB" id="1028014at2759"/>
<comment type="caution">
    <text evidence="3">The sequence shown here is derived from an EMBL/GenBank/DDBJ whole genome shotgun (WGS) entry which is preliminary data.</text>
</comment>
<dbReference type="InterPro" id="IPR050869">
    <property type="entry name" value="H3K4_H4K5_MeTrfase"/>
</dbReference>
<evidence type="ECO:0000313" key="2">
    <source>
        <dbReference type="EMBL" id="KAE9971197.1"/>
    </source>
</evidence>
<gene>
    <name evidence="3" type="ORF">EG327_009393</name>
    <name evidence="2" type="ORF">EG328_005800</name>
</gene>
<dbReference type="CDD" id="cd20071">
    <property type="entry name" value="SET_SMYD"/>
    <property type="match status" value="1"/>
</dbReference>
<dbReference type="EMBL" id="WNWR01000062">
    <property type="protein sequence ID" value="KAE9992321.1"/>
    <property type="molecule type" value="Genomic_DNA"/>
</dbReference>
<feature type="domain" description="SET" evidence="1">
    <location>
        <begin position="3"/>
        <end position="327"/>
    </location>
</feature>
<evidence type="ECO:0000313" key="5">
    <source>
        <dbReference type="Proteomes" id="UP000490939"/>
    </source>
</evidence>
<evidence type="ECO:0000313" key="4">
    <source>
        <dbReference type="Proteomes" id="UP000447873"/>
    </source>
</evidence>
<dbReference type="PROSITE" id="PS50280">
    <property type="entry name" value="SET"/>
    <property type="match status" value="1"/>
</dbReference>
<reference evidence="3 5" key="1">
    <citation type="submission" date="2019-07" db="EMBL/GenBank/DDBJ databases">
        <title>Venturia inaequalis Genome Resource.</title>
        <authorList>
            <person name="Lichtner F.J."/>
        </authorList>
    </citation>
    <scope>NUCLEOTIDE SEQUENCE [LARGE SCALE GENOMIC DNA]</scope>
    <source>
        <strain evidence="2 4">120213</strain>
        <strain evidence="3 5">DMI_063113</strain>
    </source>
</reference>
<dbReference type="InterPro" id="IPR001214">
    <property type="entry name" value="SET_dom"/>
</dbReference>
<name>A0A8H3ZHM6_VENIN</name>
<dbReference type="SUPFAM" id="SSF82199">
    <property type="entry name" value="SET domain"/>
    <property type="match status" value="1"/>
</dbReference>
<evidence type="ECO:0000313" key="3">
    <source>
        <dbReference type="EMBL" id="KAE9992321.1"/>
    </source>
</evidence>
<protein>
    <recommendedName>
        <fullName evidence="1">SET domain-containing protein</fullName>
    </recommendedName>
</protein>
<dbReference type="InterPro" id="IPR046341">
    <property type="entry name" value="SET_dom_sf"/>
</dbReference>
<sequence length="375" mass="41438">MWNNSSVSRTILFEVKDTPTCGRGVFALQDTPAGTPLLATALLPASVILRNYKREVCAHCFLYERGRNLKTRSVDTGHSFCSQECFQAWMEDAGPVSIQAWTATEGFIKKKSMQGSGFKNGNDVHELHDTNEARPNEQEIQTAWDSVSSTAHFILEARNGSTRKPHRRALTSVLAISPNPDYLSFLLSATVSRSKHVLPSTQPMAVTEWESVLQLVPDSTPYATSSCLQTATQSYLHLLALLPLPLLPFVNASAFLALAERDSHNSFGIRSLDDGGDEFLGYGVWPVASYFNHSCSPNVGKRRVGRSWEFWTTGKVGEGEELCISYMGGDEVGMDLGERRRRLSETWAFECGCVRCEIEDVEGLLEGEGKGKVET</sequence>
<dbReference type="PANTHER" id="PTHR12197">
    <property type="entry name" value="HISTONE-LYSINE N-METHYLTRANSFERASE SMYD"/>
    <property type="match status" value="1"/>
</dbReference>
<proteinExistence type="predicted"/>
<evidence type="ECO:0000259" key="1">
    <source>
        <dbReference type="PROSITE" id="PS50280"/>
    </source>
</evidence>
<dbReference type="Gene3D" id="2.170.270.10">
    <property type="entry name" value="SET domain"/>
    <property type="match status" value="1"/>
</dbReference>
<dbReference type="Proteomes" id="UP000490939">
    <property type="component" value="Unassembled WGS sequence"/>
</dbReference>
<dbReference type="PANTHER" id="PTHR12197:SF294">
    <property type="entry name" value="POTENTIAL PROTEIN LYSINE METHYLTRANSFERASE SET6"/>
    <property type="match status" value="1"/>
</dbReference>
<dbReference type="AlphaFoldDB" id="A0A8H3ZHM6"/>
<keyword evidence="5" id="KW-1185">Reference proteome</keyword>